<feature type="non-terminal residue" evidence="7">
    <location>
        <position position="1"/>
    </location>
</feature>
<proteinExistence type="inferred from homology"/>
<organism evidence="7 8">
    <name type="scientific">Ameca splendens</name>
    <dbReference type="NCBI Taxonomy" id="208324"/>
    <lineage>
        <taxon>Eukaryota</taxon>
        <taxon>Metazoa</taxon>
        <taxon>Chordata</taxon>
        <taxon>Craniata</taxon>
        <taxon>Vertebrata</taxon>
        <taxon>Euteleostomi</taxon>
        <taxon>Actinopterygii</taxon>
        <taxon>Neopterygii</taxon>
        <taxon>Teleostei</taxon>
        <taxon>Neoteleostei</taxon>
        <taxon>Acanthomorphata</taxon>
        <taxon>Ovalentaria</taxon>
        <taxon>Atherinomorphae</taxon>
        <taxon>Cyprinodontiformes</taxon>
        <taxon>Goodeidae</taxon>
        <taxon>Ameca</taxon>
    </lineage>
</organism>
<feature type="transmembrane region" description="Helical" evidence="6">
    <location>
        <begin position="54"/>
        <end position="70"/>
    </location>
</feature>
<keyword evidence="5 6" id="KW-0472">Membrane</keyword>
<dbReference type="EMBL" id="JAHRIP010016981">
    <property type="protein sequence ID" value="MEQ2286126.1"/>
    <property type="molecule type" value="Genomic_DNA"/>
</dbReference>
<keyword evidence="8" id="KW-1185">Reference proteome</keyword>
<reference evidence="7 8" key="1">
    <citation type="submission" date="2021-06" db="EMBL/GenBank/DDBJ databases">
        <authorList>
            <person name="Palmer J.M."/>
        </authorList>
    </citation>
    <scope>NUCLEOTIDE SEQUENCE [LARGE SCALE GENOMIC DNA]</scope>
    <source>
        <strain evidence="7 8">AS_MEX2019</strain>
        <tissue evidence="7">Muscle</tissue>
    </source>
</reference>
<dbReference type="SUPFAM" id="SSF103473">
    <property type="entry name" value="MFS general substrate transporter"/>
    <property type="match status" value="1"/>
</dbReference>
<comment type="subcellular location">
    <subcellularLocation>
        <location evidence="1">Membrane</location>
        <topology evidence="1">Multi-pass membrane protein</topology>
    </subcellularLocation>
</comment>
<feature type="transmembrane region" description="Helical" evidence="6">
    <location>
        <begin position="25"/>
        <end position="47"/>
    </location>
</feature>
<keyword evidence="7" id="KW-0813">Transport</keyword>
<evidence type="ECO:0000256" key="6">
    <source>
        <dbReference type="SAM" id="Phobius"/>
    </source>
</evidence>
<sequence>GMGISVLGPTFEDLAANVHKNISDISYIFIGRAAGYIGGSLIGGILFELMNPHILLGISILLTAFGMFAIPFCKQALLLAGIMSFVGMSMGALDTGLGKVQVSPFTGLFCCCCRRCNLYGSRCYNKRCTW</sequence>
<comment type="caution">
    <text evidence="7">The sequence shown here is derived from an EMBL/GenBank/DDBJ whole genome shotgun (WGS) entry which is preliminary data.</text>
</comment>
<comment type="similarity">
    <text evidence="2">Belongs to the major facilitator superfamily.</text>
</comment>
<dbReference type="InterPro" id="IPR036259">
    <property type="entry name" value="MFS_trans_sf"/>
</dbReference>
<keyword evidence="3 6" id="KW-0812">Transmembrane</keyword>
<gene>
    <name evidence="7" type="primary">MFSD4B_2</name>
    <name evidence="7" type="ORF">AMECASPLE_038937</name>
</gene>
<evidence type="ECO:0000256" key="5">
    <source>
        <dbReference type="ARBA" id="ARBA00023136"/>
    </source>
</evidence>
<feature type="transmembrane region" description="Helical" evidence="6">
    <location>
        <begin position="76"/>
        <end position="93"/>
    </location>
</feature>
<accession>A0ABV0XXN5</accession>
<dbReference type="Gene3D" id="1.20.1250.20">
    <property type="entry name" value="MFS general substrate transporter like domains"/>
    <property type="match status" value="1"/>
</dbReference>
<evidence type="ECO:0000313" key="7">
    <source>
        <dbReference type="EMBL" id="MEQ2286126.1"/>
    </source>
</evidence>
<evidence type="ECO:0000256" key="3">
    <source>
        <dbReference type="ARBA" id="ARBA00022692"/>
    </source>
</evidence>
<evidence type="ECO:0000256" key="1">
    <source>
        <dbReference type="ARBA" id="ARBA00004141"/>
    </source>
</evidence>
<protein>
    <submittedName>
        <fullName evidence="7">Sodium-dependent glucose transporter 1</fullName>
    </submittedName>
</protein>
<evidence type="ECO:0000256" key="4">
    <source>
        <dbReference type="ARBA" id="ARBA00022989"/>
    </source>
</evidence>
<name>A0ABV0XXN5_9TELE</name>
<evidence type="ECO:0000256" key="2">
    <source>
        <dbReference type="ARBA" id="ARBA00008335"/>
    </source>
</evidence>
<dbReference type="PANTHER" id="PTHR23121">
    <property type="entry name" value="SODIUM-DEPENDENT GLUCOSE TRANSPORTER 1"/>
    <property type="match status" value="1"/>
</dbReference>
<keyword evidence="7" id="KW-0762">Sugar transport</keyword>
<keyword evidence="4 6" id="KW-1133">Transmembrane helix</keyword>
<dbReference type="PANTHER" id="PTHR23121:SF9">
    <property type="entry name" value="SODIUM-DEPENDENT GLUCOSE TRANSPORTER 1"/>
    <property type="match status" value="1"/>
</dbReference>
<dbReference type="Proteomes" id="UP001469553">
    <property type="component" value="Unassembled WGS sequence"/>
</dbReference>
<evidence type="ECO:0000313" key="8">
    <source>
        <dbReference type="Proteomes" id="UP001469553"/>
    </source>
</evidence>